<comment type="caution">
    <text evidence="2">The sequence shown here is derived from an EMBL/GenBank/DDBJ whole genome shotgun (WGS) entry which is preliminary data.</text>
</comment>
<keyword evidence="1" id="KW-1133">Transmembrane helix</keyword>
<keyword evidence="3" id="KW-1185">Reference proteome</keyword>
<evidence type="ECO:0000256" key="1">
    <source>
        <dbReference type="SAM" id="Phobius"/>
    </source>
</evidence>
<dbReference type="EMBL" id="JARAOO010000005">
    <property type="protein sequence ID" value="KAJ7969003.1"/>
    <property type="molecule type" value="Genomic_DNA"/>
</dbReference>
<dbReference type="Proteomes" id="UP001163823">
    <property type="component" value="Chromosome 5"/>
</dbReference>
<protein>
    <submittedName>
        <fullName evidence="2">Uncharacterized protein</fullName>
    </submittedName>
</protein>
<feature type="transmembrane region" description="Helical" evidence="1">
    <location>
        <begin position="47"/>
        <end position="66"/>
    </location>
</feature>
<dbReference type="KEGG" id="qsa:O6P43_013023"/>
<evidence type="ECO:0000313" key="2">
    <source>
        <dbReference type="EMBL" id="KAJ7969003.1"/>
    </source>
</evidence>
<evidence type="ECO:0000313" key="3">
    <source>
        <dbReference type="Proteomes" id="UP001163823"/>
    </source>
</evidence>
<name>A0AAD7M396_QUISA</name>
<dbReference type="AlphaFoldDB" id="A0AAD7M396"/>
<keyword evidence="1" id="KW-0812">Transmembrane</keyword>
<reference evidence="2" key="1">
    <citation type="journal article" date="2023" name="Science">
        <title>Elucidation of the pathway for biosynthesis of saponin adjuvants from the soapbark tree.</title>
        <authorList>
            <person name="Reed J."/>
            <person name="Orme A."/>
            <person name="El-Demerdash A."/>
            <person name="Owen C."/>
            <person name="Martin L.B.B."/>
            <person name="Misra R.C."/>
            <person name="Kikuchi S."/>
            <person name="Rejzek M."/>
            <person name="Martin A.C."/>
            <person name="Harkess A."/>
            <person name="Leebens-Mack J."/>
            <person name="Louveau T."/>
            <person name="Stephenson M.J."/>
            <person name="Osbourn A."/>
        </authorList>
    </citation>
    <scope>NUCLEOTIDE SEQUENCE</scope>
    <source>
        <strain evidence="2">S10</strain>
    </source>
</reference>
<keyword evidence="1" id="KW-0472">Membrane</keyword>
<gene>
    <name evidence="2" type="ORF">O6P43_013023</name>
</gene>
<proteinExistence type="predicted"/>
<organism evidence="2 3">
    <name type="scientific">Quillaja saponaria</name>
    <name type="common">Soap bark tree</name>
    <dbReference type="NCBI Taxonomy" id="32244"/>
    <lineage>
        <taxon>Eukaryota</taxon>
        <taxon>Viridiplantae</taxon>
        <taxon>Streptophyta</taxon>
        <taxon>Embryophyta</taxon>
        <taxon>Tracheophyta</taxon>
        <taxon>Spermatophyta</taxon>
        <taxon>Magnoliopsida</taxon>
        <taxon>eudicotyledons</taxon>
        <taxon>Gunneridae</taxon>
        <taxon>Pentapetalae</taxon>
        <taxon>rosids</taxon>
        <taxon>fabids</taxon>
        <taxon>Fabales</taxon>
        <taxon>Quillajaceae</taxon>
        <taxon>Quillaja</taxon>
    </lineage>
</organism>
<sequence>MTVFLGMSFGVSDCRNCSIDSGFIVYWSGRMTTTVCLDSRTLRSVFLCFRMLAGIPILILEFISFWRGRTVTLGLVS</sequence>
<accession>A0AAD7M396</accession>